<dbReference type="AlphaFoldDB" id="A0A6V8PZ56"/>
<proteinExistence type="predicted"/>
<accession>A0A6V8PZ56</accession>
<dbReference type="EMBL" id="BLSC01000164">
    <property type="protein sequence ID" value="GFP37788.1"/>
    <property type="molecule type" value="Genomic_DNA"/>
</dbReference>
<gene>
    <name evidence="1" type="ORF">HKBW3S44_01468</name>
</gene>
<name>A0A6V8PZ56_9ACTN</name>
<protein>
    <submittedName>
        <fullName evidence="1">Uncharacterized protein</fullName>
    </submittedName>
</protein>
<evidence type="ECO:0000313" key="2">
    <source>
        <dbReference type="Proteomes" id="UP000561271"/>
    </source>
</evidence>
<evidence type="ECO:0000313" key="1">
    <source>
        <dbReference type="EMBL" id="GFP37788.1"/>
    </source>
</evidence>
<reference evidence="1 2" key="1">
    <citation type="journal article" date="2020" name="Front. Microbiol.">
        <title>Single-cell genomics of novel Actinobacteria with the Wood-Ljungdahl pathway discovered in a serpentinizing system.</title>
        <authorList>
            <person name="Merino N."/>
            <person name="Kawai M."/>
            <person name="Boyd E.S."/>
            <person name="Colman D.R."/>
            <person name="McGlynn S.E."/>
            <person name="Nealson K.H."/>
            <person name="Kurokawa K."/>
            <person name="Hongoh Y."/>
        </authorList>
    </citation>
    <scope>NUCLEOTIDE SEQUENCE [LARGE SCALE GENOMIC DNA]</scope>
    <source>
        <strain evidence="1 2">S44</strain>
    </source>
</reference>
<sequence>MAKMPDYTIPELQTVLLKAIVKQDVKRNNFAIIYIISYFPANAPLVLENPNAFVDHLALL</sequence>
<dbReference type="Proteomes" id="UP000561271">
    <property type="component" value="Unassembled WGS sequence"/>
</dbReference>
<comment type="caution">
    <text evidence="1">The sequence shown here is derived from an EMBL/GenBank/DDBJ whole genome shotgun (WGS) entry which is preliminary data.</text>
</comment>
<organism evidence="1 2">
    <name type="scientific">Candidatus Hakubella thermalkaliphila</name>
    <dbReference type="NCBI Taxonomy" id="2754717"/>
    <lineage>
        <taxon>Bacteria</taxon>
        <taxon>Bacillati</taxon>
        <taxon>Actinomycetota</taxon>
        <taxon>Actinomycetota incertae sedis</taxon>
        <taxon>Candidatus Hakubellales</taxon>
        <taxon>Candidatus Hakubellaceae</taxon>
        <taxon>Candidatus Hakubella</taxon>
    </lineage>
</organism>